<keyword evidence="2" id="KW-1185">Reference proteome</keyword>
<accession>A0ABS5RIP4</accession>
<comment type="caution">
    <text evidence="1">The sequence shown here is derived from an EMBL/GenBank/DDBJ whole genome shotgun (WGS) entry which is preliminary data.</text>
</comment>
<name>A0ABS5RIP4_9MYCO</name>
<dbReference type="EMBL" id="JAHCLR010000019">
    <property type="protein sequence ID" value="MBS9534140.1"/>
    <property type="molecule type" value="Genomic_DNA"/>
</dbReference>
<gene>
    <name evidence="1" type="ORF">KIH27_11140</name>
</gene>
<evidence type="ECO:0000313" key="2">
    <source>
        <dbReference type="Proteomes" id="UP001519535"/>
    </source>
</evidence>
<evidence type="ECO:0008006" key="3">
    <source>
        <dbReference type="Google" id="ProtNLM"/>
    </source>
</evidence>
<dbReference type="Proteomes" id="UP001519535">
    <property type="component" value="Unassembled WGS sequence"/>
</dbReference>
<evidence type="ECO:0000313" key="1">
    <source>
        <dbReference type="EMBL" id="MBS9534140.1"/>
    </source>
</evidence>
<proteinExistence type="predicted"/>
<sequence>MVSDASNELRATMNDHFNRVDRGVAEALAGLDGLITGQQQIIGLIQGLIDDRNESGPGTR</sequence>
<dbReference type="RefSeq" id="WP_214093012.1">
    <property type="nucleotide sequence ID" value="NZ_JAHCLR010000019.1"/>
</dbReference>
<protein>
    <recommendedName>
        <fullName evidence="3">WXG100 family type VII secretion target</fullName>
    </recommendedName>
</protein>
<reference evidence="1 2" key="1">
    <citation type="submission" date="2021-05" db="EMBL/GenBank/DDBJ databases">
        <title>Mycobacterium acidophilum sp. nov., an extremely acid-tolerant member of the genus Mycobacterium.</title>
        <authorList>
            <person name="Xia J."/>
        </authorList>
    </citation>
    <scope>NUCLEOTIDE SEQUENCE [LARGE SCALE GENOMIC DNA]</scope>
    <source>
        <strain evidence="1 2">M1</strain>
    </source>
</reference>
<organism evidence="1 2">
    <name type="scientific">Mycolicibacter acidiphilus</name>
    <dbReference type="NCBI Taxonomy" id="2835306"/>
    <lineage>
        <taxon>Bacteria</taxon>
        <taxon>Bacillati</taxon>
        <taxon>Actinomycetota</taxon>
        <taxon>Actinomycetes</taxon>
        <taxon>Mycobacteriales</taxon>
        <taxon>Mycobacteriaceae</taxon>
        <taxon>Mycolicibacter</taxon>
    </lineage>
</organism>